<evidence type="ECO:0000259" key="33">
    <source>
        <dbReference type="PROSITE" id="PS50923"/>
    </source>
</evidence>
<dbReference type="InterPro" id="IPR000742">
    <property type="entry name" value="EGF"/>
</dbReference>
<feature type="region of interest" description="Disordered" evidence="28">
    <location>
        <begin position="1715"/>
        <end position="1754"/>
    </location>
</feature>
<evidence type="ECO:0000256" key="15">
    <source>
        <dbReference type="ARBA" id="ARBA00023180"/>
    </source>
</evidence>
<dbReference type="GO" id="GO:0001501">
    <property type="term" value="P:skeletal system development"/>
    <property type="evidence" value="ECO:0007669"/>
    <property type="project" value="TreeGrafter"/>
</dbReference>
<dbReference type="GO" id="GO:0010001">
    <property type="term" value="P:glial cell differentiation"/>
    <property type="evidence" value="ECO:0007669"/>
    <property type="project" value="TreeGrafter"/>
</dbReference>
<keyword evidence="7" id="KW-0597">Phosphoprotein</keyword>
<evidence type="ECO:0000256" key="25">
    <source>
        <dbReference type="PROSITE-ProRule" id="PRU00076"/>
    </source>
</evidence>
<feature type="domain" description="Link" evidence="34">
    <location>
        <begin position="151"/>
        <end position="246"/>
    </location>
</feature>
<feature type="domain" description="Ig-like" evidence="32">
    <location>
        <begin position="13"/>
        <end position="147"/>
    </location>
</feature>
<dbReference type="SMART" id="SM00179">
    <property type="entry name" value="EGF_CA"/>
    <property type="match status" value="2"/>
</dbReference>
<feature type="region of interest" description="Disordered" evidence="28">
    <location>
        <begin position="1118"/>
        <end position="1148"/>
    </location>
</feature>
<dbReference type="Pfam" id="PF00193">
    <property type="entry name" value="Xlink"/>
    <property type="match status" value="2"/>
</dbReference>
<feature type="region of interest" description="Disordered" evidence="28">
    <location>
        <begin position="1055"/>
        <end position="1090"/>
    </location>
</feature>
<feature type="signal peptide" evidence="29">
    <location>
        <begin position="1"/>
        <end position="20"/>
    </location>
</feature>
<evidence type="ECO:0000256" key="23">
    <source>
        <dbReference type="ARBA" id="ARBA00044263"/>
    </source>
</evidence>
<dbReference type="FunFam" id="2.10.70.10:FF:000003">
    <property type="entry name" value="Versican core protein"/>
    <property type="match status" value="1"/>
</dbReference>
<evidence type="ECO:0000256" key="16">
    <source>
        <dbReference type="ARBA" id="ARBA00023273"/>
    </source>
</evidence>
<dbReference type="GO" id="GO:0001750">
    <property type="term" value="C:photoreceptor outer segment"/>
    <property type="evidence" value="ECO:0007669"/>
    <property type="project" value="UniProtKB-SubCell"/>
</dbReference>
<dbReference type="InterPro" id="IPR035976">
    <property type="entry name" value="Sushi/SCR/CCP_sf"/>
</dbReference>
<dbReference type="PROSITE" id="PS50835">
    <property type="entry name" value="IG_LIKE"/>
    <property type="match status" value="1"/>
</dbReference>
<feature type="region of interest" description="Disordered" evidence="28">
    <location>
        <begin position="2766"/>
        <end position="2802"/>
    </location>
</feature>
<keyword evidence="17" id="KW-0373">Hyaluronic acid</keyword>
<dbReference type="InterPro" id="IPR000538">
    <property type="entry name" value="Link_dom"/>
</dbReference>
<dbReference type="InterPro" id="IPR013106">
    <property type="entry name" value="Ig_V-set"/>
</dbReference>
<organism evidence="35 36">
    <name type="scientific">Rousettus aegyptiacus</name>
    <name type="common">Egyptian fruit bat</name>
    <name type="synonym">Pteropus aegyptiacus</name>
    <dbReference type="NCBI Taxonomy" id="9407"/>
    <lineage>
        <taxon>Eukaryota</taxon>
        <taxon>Metazoa</taxon>
        <taxon>Chordata</taxon>
        <taxon>Craniata</taxon>
        <taxon>Vertebrata</taxon>
        <taxon>Euteleostomi</taxon>
        <taxon>Mammalia</taxon>
        <taxon>Eutheria</taxon>
        <taxon>Laurasiatheria</taxon>
        <taxon>Chiroptera</taxon>
        <taxon>Yinpterochiroptera</taxon>
        <taxon>Pteropodoidea</taxon>
        <taxon>Pteropodidae</taxon>
        <taxon>Rousettinae</taxon>
        <taxon>Rousettus</taxon>
    </lineage>
</organism>
<dbReference type="CDD" id="cd03517">
    <property type="entry name" value="Link_domain_CSPGs_modules_1_3"/>
    <property type="match status" value="1"/>
</dbReference>
<feature type="disulfide bond" evidence="27">
    <location>
        <begin position="197"/>
        <end position="218"/>
    </location>
</feature>
<proteinExistence type="inferred from homology"/>
<dbReference type="GO" id="GO:0002052">
    <property type="term" value="P:positive regulation of neuroblast proliferation"/>
    <property type="evidence" value="ECO:0007669"/>
    <property type="project" value="TreeGrafter"/>
</dbReference>
<dbReference type="PROSITE" id="PS01241">
    <property type="entry name" value="LINK_1"/>
    <property type="match status" value="1"/>
</dbReference>
<feature type="domain" description="EGF-like" evidence="30">
    <location>
        <begin position="3064"/>
        <end position="3100"/>
    </location>
</feature>
<feature type="region of interest" description="Disordered" evidence="28">
    <location>
        <begin position="2823"/>
        <end position="2845"/>
    </location>
</feature>
<dbReference type="InterPro" id="IPR018378">
    <property type="entry name" value="C-type_lectin_CS"/>
</dbReference>
<evidence type="ECO:0000256" key="8">
    <source>
        <dbReference type="ARBA" id="ARBA00022659"/>
    </source>
</evidence>
<evidence type="ECO:0000256" key="22">
    <source>
        <dbReference type="ARBA" id="ARBA00044230"/>
    </source>
</evidence>
<dbReference type="CDD" id="cd05901">
    <property type="entry name" value="Ig_Versican"/>
    <property type="match status" value="1"/>
</dbReference>
<feature type="domain" description="EGF-like" evidence="30">
    <location>
        <begin position="3026"/>
        <end position="3062"/>
    </location>
</feature>
<dbReference type="GO" id="GO:0030246">
    <property type="term" value="F:carbohydrate binding"/>
    <property type="evidence" value="ECO:0007669"/>
    <property type="project" value="UniProtKB-KW"/>
</dbReference>
<evidence type="ECO:0000256" key="4">
    <source>
        <dbReference type="ARBA" id="ARBA00022525"/>
    </source>
</evidence>
<feature type="compositionally biased region" description="Low complexity" evidence="28">
    <location>
        <begin position="1219"/>
        <end position="1229"/>
    </location>
</feature>
<evidence type="ECO:0000256" key="19">
    <source>
        <dbReference type="ARBA" id="ARBA00043896"/>
    </source>
</evidence>
<dbReference type="EMBL" id="JACASE010000008">
    <property type="protein sequence ID" value="KAF6442799.1"/>
    <property type="molecule type" value="Genomic_DNA"/>
</dbReference>
<feature type="compositionally biased region" description="Low complexity" evidence="28">
    <location>
        <begin position="604"/>
        <end position="618"/>
    </location>
</feature>
<dbReference type="FunFam" id="2.10.25.10:FF:000527">
    <property type="entry name" value="versican core protein isoform X2"/>
    <property type="match status" value="1"/>
</dbReference>
<dbReference type="InterPro" id="IPR016186">
    <property type="entry name" value="C-type_lectin-like/link_sf"/>
</dbReference>
<dbReference type="InterPro" id="IPR000436">
    <property type="entry name" value="Sushi_SCR_CCP_dom"/>
</dbReference>
<dbReference type="Gene3D" id="3.10.100.10">
    <property type="entry name" value="Mannose-Binding Protein A, subunit A"/>
    <property type="match status" value="3"/>
</dbReference>
<dbReference type="PROSITE" id="PS50041">
    <property type="entry name" value="C_TYPE_LECTIN_2"/>
    <property type="match status" value="1"/>
</dbReference>
<keyword evidence="11" id="KW-0677">Repeat</keyword>
<comment type="caution">
    <text evidence="25">Lacks conserved residue(s) required for the propagation of feature annotation.</text>
</comment>
<evidence type="ECO:0000256" key="24">
    <source>
        <dbReference type="ARBA" id="ARBA00044266"/>
    </source>
</evidence>
<feature type="region of interest" description="Disordered" evidence="28">
    <location>
        <begin position="2922"/>
        <end position="2944"/>
    </location>
</feature>
<name>A0A7J8F5W8_ROUAE</name>
<evidence type="ECO:0000256" key="28">
    <source>
        <dbReference type="SAM" id="MobiDB-lite"/>
    </source>
</evidence>
<dbReference type="GO" id="GO:0033165">
    <property type="term" value="C:interphotoreceptor matrix"/>
    <property type="evidence" value="ECO:0007669"/>
    <property type="project" value="UniProtKB-SubCell"/>
</dbReference>
<protein>
    <recommendedName>
        <fullName evidence="21">Versican core protein</fullName>
    </recommendedName>
    <alternativeName>
        <fullName evidence="22">Chondroitin sulfate proteoglycan core protein 2</fullName>
    </alternativeName>
    <alternativeName>
        <fullName evidence="23">Large fibroblast proteoglycan</fullName>
    </alternativeName>
    <alternativeName>
        <fullName evidence="24">PG-M</fullName>
    </alternativeName>
</protein>
<dbReference type="CDD" id="cd00054">
    <property type="entry name" value="EGF_CA"/>
    <property type="match status" value="2"/>
</dbReference>
<dbReference type="PANTHER" id="PTHR22804:SF6">
    <property type="entry name" value="VERSICAN CORE PROTEIN"/>
    <property type="match status" value="1"/>
</dbReference>
<comment type="similarity">
    <text evidence="3">Belongs to the aggrecan/versican proteoglycan family.</text>
</comment>
<dbReference type="InterPro" id="IPR001304">
    <property type="entry name" value="C-type_lectin-like"/>
</dbReference>
<evidence type="ECO:0000313" key="36">
    <source>
        <dbReference type="Proteomes" id="UP000593571"/>
    </source>
</evidence>
<dbReference type="InterPro" id="IPR018097">
    <property type="entry name" value="EGF_Ca-bd_CS"/>
</dbReference>
<dbReference type="InterPro" id="IPR013783">
    <property type="entry name" value="Ig-like_fold"/>
</dbReference>
<keyword evidence="18" id="KW-0393">Immunoglobulin domain</keyword>
<dbReference type="Pfam" id="PF00008">
    <property type="entry name" value="EGF"/>
    <property type="match status" value="2"/>
</dbReference>
<feature type="chain" id="PRO_5029791262" description="Versican core protein" evidence="29">
    <location>
        <begin position="21"/>
        <end position="3333"/>
    </location>
</feature>
<evidence type="ECO:0000256" key="12">
    <source>
        <dbReference type="ARBA" id="ARBA00022837"/>
    </source>
</evidence>
<dbReference type="SMART" id="SM00034">
    <property type="entry name" value="CLECT"/>
    <property type="match status" value="1"/>
</dbReference>
<feature type="region of interest" description="Disordered" evidence="28">
    <location>
        <begin position="3305"/>
        <end position="3333"/>
    </location>
</feature>
<comment type="function">
    <text evidence="19">May play a role in intercellular signaling and in connecting cells with the extracellular matrix. May take part in the regulation of cell motility, growth and differentiation. Binds hyaluronic acid.</text>
</comment>
<dbReference type="GO" id="GO:0005540">
    <property type="term" value="F:hyaluronic acid binding"/>
    <property type="evidence" value="ECO:0007669"/>
    <property type="project" value="UniProtKB-KW"/>
</dbReference>
<dbReference type="Gene3D" id="2.10.25.10">
    <property type="entry name" value="Laminin"/>
    <property type="match status" value="2"/>
</dbReference>
<evidence type="ECO:0000259" key="34">
    <source>
        <dbReference type="PROSITE" id="PS50963"/>
    </source>
</evidence>
<dbReference type="PROSITE" id="PS00022">
    <property type="entry name" value="EGF_1"/>
    <property type="match status" value="2"/>
</dbReference>
<dbReference type="FunFam" id="3.10.100.10:FF:000003">
    <property type="entry name" value="Versican core protein"/>
    <property type="match status" value="1"/>
</dbReference>
<dbReference type="SMART" id="SM00409">
    <property type="entry name" value="IG"/>
    <property type="match status" value="1"/>
</dbReference>
<dbReference type="Pfam" id="PF00084">
    <property type="entry name" value="Sushi"/>
    <property type="match status" value="1"/>
</dbReference>
<evidence type="ECO:0000256" key="5">
    <source>
        <dbReference type="ARBA" id="ARBA00022530"/>
    </source>
</evidence>
<dbReference type="InterPro" id="IPR016187">
    <property type="entry name" value="CTDL_fold"/>
</dbReference>
<feature type="disulfide bond" evidence="25">
    <location>
        <begin position="3052"/>
        <end position="3061"/>
    </location>
</feature>
<dbReference type="CDD" id="cd03520">
    <property type="entry name" value="Link_domain_CSPGs_modules_2_4"/>
    <property type="match status" value="1"/>
</dbReference>
<comment type="subcellular location">
    <subcellularLocation>
        <location evidence="1">Cell projection</location>
        <location evidence="1">Cilium</location>
        <location evidence="1">Photoreceptor outer segment</location>
    </subcellularLocation>
    <subcellularLocation>
        <location evidence="2">Secreted</location>
        <location evidence="2">Extracellular space</location>
        <location evidence="2">Extracellular matrix</location>
        <location evidence="2">Interphotoreceptor matrix</location>
    </subcellularLocation>
</comment>
<keyword evidence="12" id="KW-0106">Calcium</keyword>
<dbReference type="Gene3D" id="2.10.70.10">
    <property type="entry name" value="Complement Module, domain 1"/>
    <property type="match status" value="1"/>
</dbReference>
<feature type="region of interest" description="Disordered" evidence="28">
    <location>
        <begin position="2294"/>
        <end position="2317"/>
    </location>
</feature>
<keyword evidence="10" id="KW-0430">Lectin</keyword>
<keyword evidence="9 29" id="KW-0732">Signal</keyword>
<dbReference type="PROSITE" id="PS00010">
    <property type="entry name" value="ASX_HYDROXYL"/>
    <property type="match status" value="1"/>
</dbReference>
<feature type="region of interest" description="Disordered" evidence="28">
    <location>
        <begin position="1361"/>
        <end position="1385"/>
    </location>
</feature>
<dbReference type="OrthoDB" id="9905227at2759"/>
<evidence type="ECO:0000256" key="29">
    <source>
        <dbReference type="SAM" id="SignalP"/>
    </source>
</evidence>
<dbReference type="GO" id="GO:0072534">
    <property type="term" value="C:perineuronal net"/>
    <property type="evidence" value="ECO:0007669"/>
    <property type="project" value="TreeGrafter"/>
</dbReference>
<dbReference type="GO" id="GO:0005615">
    <property type="term" value="C:extracellular space"/>
    <property type="evidence" value="ECO:0007669"/>
    <property type="project" value="TreeGrafter"/>
</dbReference>
<dbReference type="CDD" id="cd00033">
    <property type="entry name" value="CCP"/>
    <property type="match status" value="1"/>
</dbReference>
<dbReference type="PANTHER" id="PTHR22804">
    <property type="entry name" value="AGGRECAN/VERSICAN PROTEOGLYCAN"/>
    <property type="match status" value="1"/>
</dbReference>
<dbReference type="SUPFAM" id="SSF57535">
    <property type="entry name" value="Complement control module/SCR domain"/>
    <property type="match status" value="1"/>
</dbReference>
<dbReference type="Proteomes" id="UP000593571">
    <property type="component" value="Unassembled WGS sequence"/>
</dbReference>
<keyword evidence="15" id="KW-0325">Glycoprotein</keyword>
<feature type="region of interest" description="Disordered" evidence="28">
    <location>
        <begin position="1446"/>
        <end position="1489"/>
    </location>
</feature>
<keyword evidence="16" id="KW-0966">Cell projection</keyword>
<dbReference type="InterPro" id="IPR007110">
    <property type="entry name" value="Ig-like_dom"/>
</dbReference>
<evidence type="ECO:0000256" key="6">
    <source>
        <dbReference type="ARBA" id="ARBA00022536"/>
    </source>
</evidence>
<evidence type="ECO:0000256" key="7">
    <source>
        <dbReference type="ARBA" id="ARBA00022553"/>
    </source>
</evidence>
<feature type="region of interest" description="Disordered" evidence="28">
    <location>
        <begin position="591"/>
        <end position="628"/>
    </location>
</feature>
<evidence type="ECO:0000256" key="27">
    <source>
        <dbReference type="PROSITE-ProRule" id="PRU00323"/>
    </source>
</evidence>
<evidence type="ECO:0000256" key="13">
    <source>
        <dbReference type="ARBA" id="ARBA00022974"/>
    </source>
</evidence>
<keyword evidence="5" id="KW-0272">Extracellular matrix</keyword>
<dbReference type="InterPro" id="IPR000152">
    <property type="entry name" value="EGF-type_Asp/Asn_hydroxyl_site"/>
</dbReference>
<dbReference type="SMART" id="SM00445">
    <property type="entry name" value="LINK"/>
    <property type="match status" value="2"/>
</dbReference>
<dbReference type="PRINTS" id="PR01265">
    <property type="entry name" value="LINKMODULE"/>
</dbReference>
<accession>A0A7J8F5W8</accession>
<dbReference type="GO" id="GO:0007155">
    <property type="term" value="P:cell adhesion"/>
    <property type="evidence" value="ECO:0007669"/>
    <property type="project" value="InterPro"/>
</dbReference>
<feature type="domain" description="C-type lectin" evidence="31">
    <location>
        <begin position="3113"/>
        <end position="3227"/>
    </location>
</feature>
<dbReference type="InterPro" id="IPR036179">
    <property type="entry name" value="Ig-like_dom_sf"/>
</dbReference>
<evidence type="ECO:0000256" key="14">
    <source>
        <dbReference type="ARBA" id="ARBA00023157"/>
    </source>
</evidence>
<dbReference type="FunFam" id="3.10.100.10:FF:000011">
    <property type="entry name" value="Aggrecan core protein"/>
    <property type="match status" value="1"/>
</dbReference>
<keyword evidence="4" id="KW-0964">Secreted</keyword>
<feature type="disulfide bond" evidence="25">
    <location>
        <begin position="3090"/>
        <end position="3099"/>
    </location>
</feature>
<feature type="disulfide bond" evidence="26">
    <location>
        <begin position="3233"/>
        <end position="3276"/>
    </location>
</feature>
<dbReference type="GO" id="GO:0007417">
    <property type="term" value="P:central nervous system development"/>
    <property type="evidence" value="ECO:0007669"/>
    <property type="project" value="TreeGrafter"/>
</dbReference>
<keyword evidence="14 25" id="KW-1015">Disulfide bond</keyword>
<dbReference type="SMART" id="SM00032">
    <property type="entry name" value="CCP"/>
    <property type="match status" value="1"/>
</dbReference>
<evidence type="ECO:0000256" key="9">
    <source>
        <dbReference type="ARBA" id="ARBA00022729"/>
    </source>
</evidence>
<gene>
    <name evidence="35" type="ORF">HJG63_020450</name>
</gene>
<keyword evidence="13" id="KW-0654">Proteoglycan</keyword>
<dbReference type="PROSITE" id="PS00615">
    <property type="entry name" value="C_TYPE_LECTIN_1"/>
    <property type="match status" value="1"/>
</dbReference>
<dbReference type="Gene3D" id="2.60.40.10">
    <property type="entry name" value="Immunoglobulins"/>
    <property type="match status" value="1"/>
</dbReference>
<evidence type="ECO:0000256" key="3">
    <source>
        <dbReference type="ARBA" id="ARBA00006838"/>
    </source>
</evidence>
<dbReference type="FunFam" id="2.60.40.10:FF:000361">
    <property type="entry name" value="versican core protein-like"/>
    <property type="match status" value="1"/>
</dbReference>
<evidence type="ECO:0000256" key="26">
    <source>
        <dbReference type="PROSITE-ProRule" id="PRU00302"/>
    </source>
</evidence>
<keyword evidence="36" id="KW-1185">Reference proteome</keyword>
<evidence type="ECO:0000259" key="32">
    <source>
        <dbReference type="PROSITE" id="PS50835"/>
    </source>
</evidence>
<evidence type="ECO:0000259" key="30">
    <source>
        <dbReference type="PROSITE" id="PS50026"/>
    </source>
</evidence>
<dbReference type="PROSITE" id="PS01187">
    <property type="entry name" value="EGF_CA"/>
    <property type="match status" value="1"/>
</dbReference>
<dbReference type="Pfam" id="PF00059">
    <property type="entry name" value="Lectin_C"/>
    <property type="match status" value="1"/>
</dbReference>
<dbReference type="GO" id="GO:0005509">
    <property type="term" value="F:calcium ion binding"/>
    <property type="evidence" value="ECO:0007669"/>
    <property type="project" value="InterPro"/>
</dbReference>
<evidence type="ECO:0000256" key="17">
    <source>
        <dbReference type="ARBA" id="ARBA00023290"/>
    </source>
</evidence>
<keyword evidence="6 25" id="KW-0245">EGF-like domain</keyword>
<comment type="caution">
    <text evidence="35">The sequence shown here is derived from an EMBL/GenBank/DDBJ whole genome shotgun (WGS) entry which is preliminary data.</text>
</comment>
<feature type="compositionally biased region" description="Basic and acidic residues" evidence="28">
    <location>
        <begin position="1446"/>
        <end position="1471"/>
    </location>
</feature>
<dbReference type="InterPro" id="IPR050691">
    <property type="entry name" value="Hyaluronan_bind_Proteoglycan"/>
</dbReference>
<feature type="disulfide bond" evidence="27">
    <location>
        <begin position="295"/>
        <end position="316"/>
    </location>
</feature>
<dbReference type="SUPFAM" id="SSF56436">
    <property type="entry name" value="C-type lectin-like"/>
    <property type="match status" value="3"/>
</dbReference>
<evidence type="ECO:0000256" key="2">
    <source>
        <dbReference type="ARBA" id="ARBA00004593"/>
    </source>
</evidence>
<dbReference type="PROSITE" id="PS50923">
    <property type="entry name" value="SUSHI"/>
    <property type="match status" value="1"/>
</dbReference>
<dbReference type="SUPFAM" id="SSF48726">
    <property type="entry name" value="Immunoglobulin"/>
    <property type="match status" value="1"/>
</dbReference>
<evidence type="ECO:0000256" key="21">
    <source>
        <dbReference type="ARBA" id="ARBA00044099"/>
    </source>
</evidence>
<dbReference type="SMART" id="SM00181">
    <property type="entry name" value="EGF"/>
    <property type="match status" value="2"/>
</dbReference>
<feature type="region of interest" description="Disordered" evidence="28">
    <location>
        <begin position="1213"/>
        <end position="1255"/>
    </location>
</feature>
<dbReference type="PROSITE" id="PS50026">
    <property type="entry name" value="EGF_3"/>
    <property type="match status" value="2"/>
</dbReference>
<dbReference type="InterPro" id="IPR033987">
    <property type="entry name" value="CSPG_CTLD"/>
</dbReference>
<evidence type="ECO:0000256" key="20">
    <source>
        <dbReference type="ARBA" id="ARBA00044030"/>
    </source>
</evidence>
<dbReference type="PROSITE" id="PS50963">
    <property type="entry name" value="LINK_2"/>
    <property type="match status" value="2"/>
</dbReference>
<sequence length="3333" mass="365964">MLINIKSILWMCSTLIVTHALHKVKEGKNPSVKGSLSGKVNLPCHFSTMPTLPPSYNTTSEFLRIKWSKIELDKNGKDLKETTVLVAQNGNIKIGQGYKGRVSMPTHPEDVGDASLTMVKLLASDAGLYRCDVMYGIEDTQSTVSLTVDGVVFHYRASTSRYTLNFETAQKTCLDIGAVIASPEQLNAAYEDGFEQCDAGWLSDQTVRYPIRTPREGCYGDMMGKEGVRTYGFRSPHETYDVYCYVGHLDGDVFHITAPNKFTYKEAEEECKNQDARLATVGELHAAWRNGLDQCDYGWLMDASVRHPVTVARAQCGGGLLGVRTLYRFENQTGFPPPDSRFDAYCFKPKQNISEATTIEPNILAETASDSLSKELQMIPDRTTPIIPVITDLPVITTKIPSVRNIINFEQKSTVQSQAVTHRLATESPTLARSTKKPWAIDYYSPSVSGQLGKPDISEIQEEVPQSTTVISHHATDSWGGVMEDIQTQESVTQIEEIEVGPLVTSMEISKHSPSKEFFVTETPFVSTTMTLESKTEKKTVSRISELVTTTRYEFTMGEDDSEDRTFTVRSGQSTLVFSQIPEIITVSKTSEDTTHTQLEDVESVSVSTTVSPVTVPDNDGSSMDSWEEKQTNGRKTEDFFGQYVSTTSFPSQHHMEVESFSYSGDKRLVKGISTAIYPSAQTEKTQGRERTETLRPEMRTDTYTNNEIREKITEDAFTEKIKEEVFSGMKFPTASSEQILTESSVEITKSFESPAVTTTKLSMVPTKARYVEEDFTTPVRLERDGYQDITKDDGDITTVHFTHSTLNGEVVTVSKWPWDEDNTTAKPFMSTEHSGSPKLPTVLLTTVGVSGKDKDIPSFTEHRGDKFTLIPDSTQKPLEKFTEEDITDHEKFTIRFQPTTSIGIAEKSTLRDSTTEERVLPITSTAGQVIHATIEGSALDEEDVDVSKPVSTVSQFTHTSDMEGSAFVNYSSTQEPTTYVNISHTIPLSIIPKTEWGMPVSSMPSEGEVLGEPSQGIHVIDRTHLEATISPETVRTTKEITLGRIPTQEEFPWEEQTPVPALSSTAGTAKEATPPSDEQESDGSAFTVSEDQLVTDSERVPVLETTPIGKIEPKAKTDEGVTLTPSMGPKVSLSRGPTQKYEREGTRPREIDRLHTISSFETSSASTEKLPFLDREPGEETTSDMVIIAESTSRVPPTTVEDVVAKETETDIDREYFTTSSTPSATQPTRPPTEKGKEAFRPQPFSTPEPPTGTKSYSDINIFIIEVRENKTGRMSDLSVIGHPIDSESKEDEPCSEETDPENHIIAEILPELIEIDLYHSEEDEEEDEDCANATEVTTTPSVQYINGKHLVTTMPKDPEAAEARRGQFESVAPSQNFSDSSESDTHHFIIAETGSSTAMQPNESKETTESLEITWKPETYPETPEHFSSGESDVFPTISFHEREATEGPELVTEKGPDLDNLVHGHTEPEPLSSEESSGEIVTDQESSEMIFSRATEVTIGEEAEKSTSFTYTPSTVSSSGSADVSEEVSITLTGNPQPADPLSTVESWVEIASRQTVELSGSPSIPIPEGSGKAEEDKDKMFTMVTDLSQRNTTDTLVTLDTSKIMITDNLFDVPATTIYSVSEQPSAEVVPTKFVREIDTSEWDFSTSLEGKKRKYEEEGITGTTSTYQLHLPAQRSDKLILPSELENSNQAMSNDSAPATRNSFMSLMTPTQSEREMTSSTPVFTETNVFDNSGTQNTEPNSSSQPGVQEGLSTVLDTSISLFKEQGSGESDADPETTTFSIFPLNLEPEPQTKTETVATLSPHVETIFPFEPTGLVLNTMMDREVTEIINQTSKEYLASEVLKEPKNEAEIKGFSPEFPLEEDFSGDFKEYSTFSHPITKEERVIMEGSGDAAFKDTQISPSAIPASDHISYTADLEGPEGTLASTSAFPWEEFTASAEGSGEQLFSARSSVDQVFPSAVGNVLGTESLFIDQVLKEEGTIKEDDKGSTILPRTEAEGTEAPTEKGEVKVDGTVSVDFPQTTEQTKLWTTQEINPVRQEIETEAASEVKLQEPKSFDSPQSSVAPEKTIFGSQTFTETGFRITDFSPLMTKITYGTGEEMEEGISLVDMSPLDLGAKGLEPYTTLPEVTKKSHFFLATASVTESILAESIVTDSSIKEEEIIKEPKSFDSPKVMGPIIKESDTNLLFSGLGSGEEVLPTTMSVNFTEMEQIVSTLYPRTSQVERLETSILSDTTEDYEGMGNVAKEVRPLISKTDNISEDSETASSITLLDILSDTRTKGPSMVPLTFSTDSEHPQNQTHSWTEEIQASRPQPMIERVSNENSSAAEIRATTTSSTDFLARAFGFEMAKGSVTLAPKLSDLFYEHSGEGSGELAIADLVHTSGTTQATGQGGTTFVSDRSLEKHPDVPSANAVTVAGFPTVSVVLPLHSEQNESSLDPTSTLSNTVSYKRSTEGAADSFRDPFRGFEGATLKPDRSKATGDVIIDLDKEDKDLILTITESTILEILPELTSDKNTIIDIDHTKPIYEDILGMQTDIDPEIPSGPQGSNEESTQIQEKYEAAVNLSLTEENFEGSGDTLLASYTQAAHNESMSSEDGSQVNHMSLIFTTGIPIPSTETELDILLPTATSLPIPSKSATVHPNIEERKVETKALEDILESSTLSDGQAIADQSEVISTLGHLERTQEEYEEKKYVGPSFQPEFSSGAGEALIDSTPHVSIGTTHLVAQSSTEAPNMMGGSNPPEYADTTSALLAFAKSSSQTPSSTFTIHLGSGASEHTEGPQPSPVPGVDASTSQTSPGKLADIEVTFKPSSEEYFHITGPPALPSDTELEPSEDESKSKFLEQMEASSTGLIAEEGTEILQDSQNKTNVQLSAEVIKVFPSMRTPEAGTVVTAAGESKLEGATLWLPSTSASAAYGAGEGVVPQPSPQTSERPTVPSSLEINPETQAALIGGQDSTVAASEQQVSAQILDSNNQATVHTAELSTVLETPSFYFPETSNETGFLIGLNEESVEGTAVYLPGPDRCKTNPCLNGGTCYSTEVSYVCTCVPGYSGDQCELDFDECHSNPCRNGATCVDGFNTFRCLCLPSYVGALCEQDTETCDYGWHKFQGQCYKYFAHRRTWDAAERECRLQGAHLTSILSHEEQMFVNRVGHDYQWIGLNDKMFEHDFRWTDGSTLQYENWRPNQPDSFFSAGEDCVVIIWHENGQWNDVPCNYHLTYTCKKGTVACGQPPVVENAKTFGKMKPRYEINSLIRYHCKDGFIQRHLPTIRCLGNGRWAMPKITCMNPSAYQRTYSKKYFKNSSSSKDNSINTSKHDHRWSRRWQESRR</sequence>
<evidence type="ECO:0000256" key="18">
    <source>
        <dbReference type="ARBA" id="ARBA00023319"/>
    </source>
</evidence>
<dbReference type="FunFam" id="3.10.100.10:FF:000002">
    <property type="entry name" value="Hyaluronan proteoglycan link protein 1"/>
    <property type="match status" value="1"/>
</dbReference>
<feature type="domain" description="Sushi" evidence="33">
    <location>
        <begin position="3231"/>
        <end position="3291"/>
    </location>
</feature>
<dbReference type="CDD" id="cd03588">
    <property type="entry name" value="CLECT_CSPGs"/>
    <property type="match status" value="1"/>
</dbReference>
<dbReference type="InterPro" id="IPR001881">
    <property type="entry name" value="EGF-like_Ca-bd_dom"/>
</dbReference>
<keyword evidence="8 26" id="KW-0768">Sushi</keyword>
<feature type="disulfide bond" evidence="26">
    <location>
        <begin position="3262"/>
        <end position="3289"/>
    </location>
</feature>
<feature type="compositionally biased region" description="Polar residues" evidence="28">
    <location>
        <begin position="2933"/>
        <end position="2944"/>
    </location>
</feature>
<dbReference type="GO" id="GO:0045202">
    <property type="term" value="C:synapse"/>
    <property type="evidence" value="ECO:0007669"/>
    <property type="project" value="TreeGrafter"/>
</dbReference>
<evidence type="ECO:0000313" key="35">
    <source>
        <dbReference type="EMBL" id="KAF6442799.1"/>
    </source>
</evidence>
<reference evidence="35 36" key="1">
    <citation type="journal article" date="2020" name="Nature">
        <title>Six reference-quality genomes reveal evolution of bat adaptations.</title>
        <authorList>
            <person name="Jebb D."/>
            <person name="Huang Z."/>
            <person name="Pippel M."/>
            <person name="Hughes G.M."/>
            <person name="Lavrichenko K."/>
            <person name="Devanna P."/>
            <person name="Winkler S."/>
            <person name="Jermiin L.S."/>
            <person name="Skirmuntt E.C."/>
            <person name="Katzourakis A."/>
            <person name="Burkitt-Gray L."/>
            <person name="Ray D.A."/>
            <person name="Sullivan K.A.M."/>
            <person name="Roscito J.G."/>
            <person name="Kirilenko B.M."/>
            <person name="Davalos L.M."/>
            <person name="Corthals A.P."/>
            <person name="Power M.L."/>
            <person name="Jones G."/>
            <person name="Ransome R.D."/>
            <person name="Dechmann D.K.N."/>
            <person name="Locatelli A.G."/>
            <person name="Puechmaille S.J."/>
            <person name="Fedrigo O."/>
            <person name="Jarvis E.D."/>
            <person name="Hiller M."/>
            <person name="Vernes S.C."/>
            <person name="Myers E.W."/>
            <person name="Teeling E.C."/>
        </authorList>
    </citation>
    <scope>NUCLEOTIDE SEQUENCE [LARGE SCALE GENOMIC DNA]</scope>
    <source>
        <strain evidence="35">MRouAeg1</strain>
        <tissue evidence="35">Muscle</tissue>
    </source>
</reference>
<evidence type="ECO:0000256" key="10">
    <source>
        <dbReference type="ARBA" id="ARBA00022734"/>
    </source>
</evidence>
<dbReference type="SUPFAM" id="SSF57196">
    <property type="entry name" value="EGF/Laminin"/>
    <property type="match status" value="1"/>
</dbReference>
<dbReference type="InterPro" id="IPR003599">
    <property type="entry name" value="Ig_sub"/>
</dbReference>
<feature type="compositionally biased region" description="Polar residues" evidence="28">
    <location>
        <begin position="2294"/>
        <end position="2316"/>
    </location>
</feature>
<evidence type="ECO:0000259" key="31">
    <source>
        <dbReference type="PROSITE" id="PS50041"/>
    </source>
</evidence>
<evidence type="ECO:0000256" key="1">
    <source>
        <dbReference type="ARBA" id="ARBA00004504"/>
    </source>
</evidence>
<feature type="compositionally biased region" description="Low complexity" evidence="28">
    <location>
        <begin position="3305"/>
        <end position="3317"/>
    </location>
</feature>
<feature type="domain" description="Link" evidence="34">
    <location>
        <begin position="252"/>
        <end position="348"/>
    </location>
</feature>
<dbReference type="SMART" id="SM00406">
    <property type="entry name" value="IGv"/>
    <property type="match status" value="1"/>
</dbReference>
<dbReference type="PROSITE" id="PS01186">
    <property type="entry name" value="EGF_2"/>
    <property type="match status" value="1"/>
</dbReference>
<evidence type="ECO:0000256" key="11">
    <source>
        <dbReference type="ARBA" id="ARBA00022737"/>
    </source>
</evidence>
<dbReference type="Pfam" id="PF07686">
    <property type="entry name" value="V-set"/>
    <property type="match status" value="1"/>
</dbReference>
<comment type="subunit">
    <text evidence="20">Interacts with FBLN1.</text>
</comment>
<dbReference type="FunFam" id="2.10.25.10:FF:000006">
    <property type="entry name" value="Versican core protein-like isoform 1"/>
    <property type="match status" value="1"/>
</dbReference>